<dbReference type="InterPro" id="IPR020084">
    <property type="entry name" value="NUDIX_hydrolase_CS"/>
</dbReference>
<dbReference type="Gene3D" id="3.90.79.10">
    <property type="entry name" value="Nucleoside Triphosphate Pyrophosphohydrolase"/>
    <property type="match status" value="1"/>
</dbReference>
<dbReference type="PANTHER" id="PTHR43736">
    <property type="entry name" value="ADP-RIBOSE PYROPHOSPHATASE"/>
    <property type="match status" value="1"/>
</dbReference>
<reference evidence="4 5" key="1">
    <citation type="journal article" date="2018" name="Nat. Biotechnol.">
        <title>A standardized bacterial taxonomy based on genome phylogeny substantially revises the tree of life.</title>
        <authorList>
            <person name="Parks D.H."/>
            <person name="Chuvochina M."/>
            <person name="Waite D.W."/>
            <person name="Rinke C."/>
            <person name="Skarshewski A."/>
            <person name="Chaumeil P.A."/>
            <person name="Hugenholtz P."/>
        </authorList>
    </citation>
    <scope>NUCLEOTIDE SEQUENCE [LARGE SCALE GENOMIC DNA]</scope>
    <source>
        <strain evidence="4">UBA9359</strain>
    </source>
</reference>
<feature type="domain" description="Nudix hydrolase" evidence="3">
    <location>
        <begin position="1"/>
        <end position="136"/>
    </location>
</feature>
<gene>
    <name evidence="4" type="ORF">DGQ38_18690</name>
</gene>
<dbReference type="Pfam" id="PF00293">
    <property type="entry name" value="NUDIX"/>
    <property type="match status" value="1"/>
</dbReference>
<dbReference type="InterPro" id="IPR020476">
    <property type="entry name" value="Nudix_hydrolase"/>
</dbReference>
<comment type="caution">
    <text evidence="4">The sequence shown here is derived from an EMBL/GenBank/DDBJ whole genome shotgun (WGS) entry which is preliminary data.</text>
</comment>
<dbReference type="InterPro" id="IPR015797">
    <property type="entry name" value="NUDIX_hydrolase-like_dom_sf"/>
</dbReference>
<dbReference type="PROSITE" id="PS00893">
    <property type="entry name" value="NUDIX_BOX"/>
    <property type="match status" value="1"/>
</dbReference>
<dbReference type="InterPro" id="IPR000086">
    <property type="entry name" value="NUDIX_hydrolase_dom"/>
</dbReference>
<evidence type="ECO:0000313" key="5">
    <source>
        <dbReference type="Proteomes" id="UP000264330"/>
    </source>
</evidence>
<dbReference type="PANTHER" id="PTHR43736:SF1">
    <property type="entry name" value="DIHYDRONEOPTERIN TRIPHOSPHATE DIPHOSPHATASE"/>
    <property type="match status" value="1"/>
</dbReference>
<dbReference type="AlphaFoldDB" id="A0A3D5J4P9"/>
<organism evidence="4 5">
    <name type="scientific">Zunongwangia profunda</name>
    <dbReference type="NCBI Taxonomy" id="398743"/>
    <lineage>
        <taxon>Bacteria</taxon>
        <taxon>Pseudomonadati</taxon>
        <taxon>Bacteroidota</taxon>
        <taxon>Flavobacteriia</taxon>
        <taxon>Flavobacteriales</taxon>
        <taxon>Flavobacteriaceae</taxon>
        <taxon>Zunongwangia</taxon>
    </lineage>
</organism>
<dbReference type="EMBL" id="DPMF01000425">
    <property type="protein sequence ID" value="HCV83069.1"/>
    <property type="molecule type" value="Genomic_DNA"/>
</dbReference>
<dbReference type="RefSeq" id="WP_041578892.1">
    <property type="nucleotide sequence ID" value="NZ_CAJXAW010000148.1"/>
</dbReference>
<dbReference type="Proteomes" id="UP000264330">
    <property type="component" value="Unassembled WGS sequence"/>
</dbReference>
<dbReference type="PRINTS" id="PR00502">
    <property type="entry name" value="NUDIXFAMILY"/>
</dbReference>
<evidence type="ECO:0000256" key="2">
    <source>
        <dbReference type="RuleBase" id="RU003476"/>
    </source>
</evidence>
<evidence type="ECO:0000313" key="4">
    <source>
        <dbReference type="EMBL" id="HCV83069.1"/>
    </source>
</evidence>
<proteinExistence type="inferred from homology"/>
<dbReference type="CDD" id="cd18873">
    <property type="entry name" value="NUDIX_NadM_like"/>
    <property type="match status" value="1"/>
</dbReference>
<sequence>MRAEIAVTVDNVILCQVEEKFKLVLVKRKNEPFKDKWALPGGFVEQEEELSEAAKRELQEETGLVVEKNEQIGTFGKPGRDPRGRTISIVYLSLIHCQEQLHGNDDAAQAEWFEIDNLPELAFDHSEIVKTAYQYL</sequence>
<protein>
    <submittedName>
        <fullName evidence="4">NUDIX hydrolase</fullName>
    </submittedName>
</protein>
<evidence type="ECO:0000256" key="1">
    <source>
        <dbReference type="ARBA" id="ARBA00022801"/>
    </source>
</evidence>
<dbReference type="PROSITE" id="PS51462">
    <property type="entry name" value="NUDIX"/>
    <property type="match status" value="1"/>
</dbReference>
<comment type="similarity">
    <text evidence="2">Belongs to the Nudix hydrolase family.</text>
</comment>
<dbReference type="SUPFAM" id="SSF55811">
    <property type="entry name" value="Nudix"/>
    <property type="match status" value="1"/>
</dbReference>
<keyword evidence="1 2" id="KW-0378">Hydrolase</keyword>
<dbReference type="GO" id="GO:0016787">
    <property type="term" value="F:hydrolase activity"/>
    <property type="evidence" value="ECO:0007669"/>
    <property type="project" value="UniProtKB-KW"/>
</dbReference>
<evidence type="ECO:0000259" key="3">
    <source>
        <dbReference type="PROSITE" id="PS51462"/>
    </source>
</evidence>
<accession>A0A3D5J4P9</accession>
<name>A0A3D5J4P9_9FLAO</name>